<sequence length="201" mass="22397">MMSNLVHKSVLRPTGFTLIELMVAVAIVAILAAIAIPSYQQYVVRNAQNQTQARMRELSLELERWRASNLSFRNFRPKVCGTGDNCYDANNISIYVPIGSNASNYRYVIRLYDNQNDSTTNDDGETTTTPRSLVPTSDDSSLSNIAIGRGWKMIALPNSNLSRAPRLYLDSQQRTCVVTDNTVTDDNLQKNGDCGANPEVW</sequence>
<dbReference type="PRINTS" id="PR00813">
    <property type="entry name" value="BCTERIALGSPG"/>
</dbReference>
<protein>
    <recommendedName>
        <fullName evidence="6">Pilin</fullName>
    </recommendedName>
</protein>
<dbReference type="AlphaFoldDB" id="A0A1B8QKZ7"/>
<keyword evidence="1" id="KW-0488">Methylation</keyword>
<keyword evidence="3" id="KW-0812">Transmembrane</keyword>
<dbReference type="InterPro" id="IPR000983">
    <property type="entry name" value="Bac_GSPG_pilin"/>
</dbReference>
<evidence type="ECO:0000256" key="3">
    <source>
        <dbReference type="SAM" id="Phobius"/>
    </source>
</evidence>
<evidence type="ECO:0000313" key="5">
    <source>
        <dbReference type="Proteomes" id="UP000092616"/>
    </source>
</evidence>
<feature type="transmembrane region" description="Helical" evidence="3">
    <location>
        <begin position="21"/>
        <end position="39"/>
    </location>
</feature>
<evidence type="ECO:0008006" key="6">
    <source>
        <dbReference type="Google" id="ProtNLM"/>
    </source>
</evidence>
<feature type="compositionally biased region" description="Polar residues" evidence="2">
    <location>
        <begin position="130"/>
        <end position="139"/>
    </location>
</feature>
<evidence type="ECO:0000256" key="1">
    <source>
        <dbReference type="ARBA" id="ARBA00022481"/>
    </source>
</evidence>
<reference evidence="4 5" key="1">
    <citation type="submission" date="2016-06" db="EMBL/GenBank/DDBJ databases">
        <title>Draft genome of Moraxella atlantae CCUG 59586.</title>
        <authorList>
            <person name="Salva-Serra F."/>
            <person name="Engstrom-Jakobsson H."/>
            <person name="Thorell K."/>
            <person name="Gonzales-Siles L."/>
            <person name="Karlsson R."/>
            <person name="Boulund F."/>
            <person name="Engstrand L."/>
            <person name="Kristiansson E."/>
            <person name="Moore E."/>
        </authorList>
    </citation>
    <scope>NUCLEOTIDE SEQUENCE [LARGE SCALE GENOMIC DNA]</scope>
    <source>
        <strain evidence="4 5">CCUG 59586</strain>
    </source>
</reference>
<dbReference type="Proteomes" id="UP000092616">
    <property type="component" value="Unassembled WGS sequence"/>
</dbReference>
<proteinExistence type="predicted"/>
<dbReference type="Pfam" id="PF07963">
    <property type="entry name" value="N_methyl"/>
    <property type="match status" value="1"/>
</dbReference>
<keyword evidence="3" id="KW-0472">Membrane</keyword>
<dbReference type="InterPro" id="IPR045584">
    <property type="entry name" value="Pilin-like"/>
</dbReference>
<comment type="caution">
    <text evidence="4">The sequence shown here is derived from an EMBL/GenBank/DDBJ whole genome shotgun (WGS) entry which is preliminary data.</text>
</comment>
<feature type="region of interest" description="Disordered" evidence="2">
    <location>
        <begin position="116"/>
        <end position="139"/>
    </location>
</feature>
<name>A0A1B8QKZ7_9GAMM</name>
<dbReference type="PANTHER" id="PTHR30093">
    <property type="entry name" value="GENERAL SECRETION PATHWAY PROTEIN G"/>
    <property type="match status" value="1"/>
</dbReference>
<dbReference type="EMBL" id="LZNA01000006">
    <property type="protein sequence ID" value="OBX84288.1"/>
    <property type="molecule type" value="Genomic_DNA"/>
</dbReference>
<dbReference type="PANTHER" id="PTHR30093:SF47">
    <property type="entry name" value="TYPE IV PILUS NON-CORE MINOR PILIN PILE"/>
    <property type="match status" value="1"/>
</dbReference>
<dbReference type="Gene3D" id="3.30.700.10">
    <property type="entry name" value="Glycoprotein, Type 4 Pilin"/>
    <property type="match status" value="1"/>
</dbReference>
<dbReference type="SUPFAM" id="SSF54523">
    <property type="entry name" value="Pili subunits"/>
    <property type="match status" value="1"/>
</dbReference>
<keyword evidence="5" id="KW-1185">Reference proteome</keyword>
<evidence type="ECO:0000313" key="4">
    <source>
        <dbReference type="EMBL" id="OBX84288.1"/>
    </source>
</evidence>
<dbReference type="GO" id="GO:0015627">
    <property type="term" value="C:type II protein secretion system complex"/>
    <property type="evidence" value="ECO:0007669"/>
    <property type="project" value="InterPro"/>
</dbReference>
<dbReference type="NCBIfam" id="TIGR02532">
    <property type="entry name" value="IV_pilin_GFxxxE"/>
    <property type="match status" value="1"/>
</dbReference>
<dbReference type="PROSITE" id="PS00409">
    <property type="entry name" value="PROKAR_NTER_METHYL"/>
    <property type="match status" value="1"/>
</dbReference>
<gene>
    <name evidence="4" type="ORF">A9306_03335</name>
</gene>
<accession>A0A1B8QKZ7</accession>
<keyword evidence="3" id="KW-1133">Transmembrane helix</keyword>
<organism evidence="4 5">
    <name type="scientific">Faucicola atlantae</name>
    <dbReference type="NCBI Taxonomy" id="34059"/>
    <lineage>
        <taxon>Bacteria</taxon>
        <taxon>Pseudomonadati</taxon>
        <taxon>Pseudomonadota</taxon>
        <taxon>Gammaproteobacteria</taxon>
        <taxon>Moraxellales</taxon>
        <taxon>Moraxellaceae</taxon>
        <taxon>Faucicola</taxon>
    </lineage>
</organism>
<evidence type="ECO:0000256" key="2">
    <source>
        <dbReference type="SAM" id="MobiDB-lite"/>
    </source>
</evidence>
<dbReference type="GO" id="GO:0015628">
    <property type="term" value="P:protein secretion by the type II secretion system"/>
    <property type="evidence" value="ECO:0007669"/>
    <property type="project" value="InterPro"/>
</dbReference>
<dbReference type="InterPro" id="IPR012902">
    <property type="entry name" value="N_methyl_site"/>
</dbReference>